<dbReference type="Proteomes" id="UP000318405">
    <property type="component" value="Unassembled WGS sequence"/>
</dbReference>
<dbReference type="RefSeq" id="WP_143946486.1">
    <property type="nucleotide sequence ID" value="NZ_BAABMB010000001.1"/>
</dbReference>
<proteinExistence type="predicted"/>
<evidence type="ECO:0008006" key="4">
    <source>
        <dbReference type="Google" id="ProtNLM"/>
    </source>
</evidence>
<keyword evidence="3" id="KW-1185">Reference proteome</keyword>
<evidence type="ECO:0000313" key="2">
    <source>
        <dbReference type="EMBL" id="TSH98580.1"/>
    </source>
</evidence>
<accession>A0A556B091</accession>
<gene>
    <name evidence="2" type="ORF">FOZ76_02170</name>
</gene>
<evidence type="ECO:0000313" key="3">
    <source>
        <dbReference type="Proteomes" id="UP000318405"/>
    </source>
</evidence>
<dbReference type="GO" id="GO:0003677">
    <property type="term" value="F:DNA binding"/>
    <property type="evidence" value="ECO:0007669"/>
    <property type="project" value="InterPro"/>
</dbReference>
<sequence>MARLPRLYGPDTPHLLQARLLPPEPSQPLRVLDDWQSWVALEAERHGAAVHGWALTPEEILLLATPSDADCLRALMQGLGRRIAAQRGGGKVFAARYHSALVEPGAWVLPSLVWLENLPVRHHHAPDAEHWRWSSAHAHTGAGSPGWLTVHADYWACGNTPFERQAHYRRLLHEGLGSPAQLRIAQAVRGQWALGGPAFVARMEEAASRRVRPRPRGRPRKSAA</sequence>
<dbReference type="Gene3D" id="3.30.70.1290">
    <property type="entry name" value="Transposase IS200-like"/>
    <property type="match status" value="1"/>
</dbReference>
<feature type="region of interest" description="Disordered" evidence="1">
    <location>
        <begin position="205"/>
        <end position="224"/>
    </location>
</feature>
<dbReference type="AlphaFoldDB" id="A0A556B091"/>
<organism evidence="2 3">
    <name type="scientific">Verticiella sediminum</name>
    <dbReference type="NCBI Taxonomy" id="1247510"/>
    <lineage>
        <taxon>Bacteria</taxon>
        <taxon>Pseudomonadati</taxon>
        <taxon>Pseudomonadota</taxon>
        <taxon>Betaproteobacteria</taxon>
        <taxon>Burkholderiales</taxon>
        <taxon>Alcaligenaceae</taxon>
        <taxon>Verticiella</taxon>
    </lineage>
</organism>
<dbReference type="GO" id="GO:0006313">
    <property type="term" value="P:DNA transposition"/>
    <property type="evidence" value="ECO:0007669"/>
    <property type="project" value="InterPro"/>
</dbReference>
<protein>
    <recommendedName>
        <fullName evidence="4">Transposase</fullName>
    </recommendedName>
</protein>
<dbReference type="InterPro" id="IPR036515">
    <property type="entry name" value="Transposase_17_sf"/>
</dbReference>
<evidence type="ECO:0000256" key="1">
    <source>
        <dbReference type="SAM" id="MobiDB-lite"/>
    </source>
</evidence>
<reference evidence="2 3" key="1">
    <citation type="submission" date="2019-07" db="EMBL/GenBank/DDBJ databases">
        <title>Qingshengfaniella alkalisoli gen. nov., sp. nov., isolated from saline soil.</title>
        <authorList>
            <person name="Xu L."/>
            <person name="Huang X.-X."/>
            <person name="Sun J.-Q."/>
        </authorList>
    </citation>
    <scope>NUCLEOTIDE SEQUENCE [LARGE SCALE GENOMIC DNA]</scope>
    <source>
        <strain evidence="2 3">DSM 27279</strain>
    </source>
</reference>
<comment type="caution">
    <text evidence="2">The sequence shown here is derived from an EMBL/GenBank/DDBJ whole genome shotgun (WGS) entry which is preliminary data.</text>
</comment>
<dbReference type="GO" id="GO:0004803">
    <property type="term" value="F:transposase activity"/>
    <property type="evidence" value="ECO:0007669"/>
    <property type="project" value="InterPro"/>
</dbReference>
<name>A0A556B091_9BURK</name>
<dbReference type="OrthoDB" id="9814067at2"/>
<feature type="compositionally biased region" description="Basic residues" evidence="1">
    <location>
        <begin position="209"/>
        <end position="224"/>
    </location>
</feature>
<dbReference type="EMBL" id="VLTJ01000004">
    <property type="protein sequence ID" value="TSH98580.1"/>
    <property type="molecule type" value="Genomic_DNA"/>
</dbReference>